<dbReference type="Pfam" id="PF21983">
    <property type="entry name" value="NikA-like"/>
    <property type="match status" value="1"/>
</dbReference>
<proteinExistence type="predicted"/>
<dbReference type="InterPro" id="IPR053842">
    <property type="entry name" value="NikA-like"/>
</dbReference>
<name>A0ABN6PV45_NOSCO</name>
<sequence>MGVYQETKGTMTNQRTTRKVKLQVWLTQEEHELLSQAATETGQGMSSYVRSTVLKAIKADLGLSLDIPQV</sequence>
<dbReference type="Proteomes" id="UP001055453">
    <property type="component" value="Chromosome"/>
</dbReference>
<keyword evidence="2" id="KW-1185">Reference proteome</keyword>
<evidence type="ECO:0000313" key="2">
    <source>
        <dbReference type="Proteomes" id="UP001055453"/>
    </source>
</evidence>
<evidence type="ECO:0008006" key="3">
    <source>
        <dbReference type="Google" id="ProtNLM"/>
    </source>
</evidence>
<evidence type="ECO:0000313" key="1">
    <source>
        <dbReference type="EMBL" id="BDI14922.1"/>
    </source>
</evidence>
<accession>A0ABN6PV45</accession>
<reference evidence="1" key="1">
    <citation type="submission" date="2022-04" db="EMBL/GenBank/DDBJ databases">
        <title>Complete genome sequence of a cyanobacterium, Nostoc sp. SO-36, isolated in Antarctica.</title>
        <authorList>
            <person name="Kanesaki Y."/>
            <person name="Effendi D."/>
            <person name="Sakamoto T."/>
            <person name="Ohtani S."/>
            <person name="Awai K."/>
        </authorList>
    </citation>
    <scope>NUCLEOTIDE SEQUENCE</scope>
    <source>
        <strain evidence="1">SO-36</strain>
    </source>
</reference>
<gene>
    <name evidence="1" type="ORF">ANSO36C_07240</name>
</gene>
<protein>
    <recommendedName>
        <fullName evidence="3">DUF1778 domain-containing protein</fullName>
    </recommendedName>
</protein>
<organism evidence="1 2">
    <name type="scientific">Nostoc cf. commune SO-36</name>
    <dbReference type="NCBI Taxonomy" id="449208"/>
    <lineage>
        <taxon>Bacteria</taxon>
        <taxon>Bacillati</taxon>
        <taxon>Cyanobacteriota</taxon>
        <taxon>Cyanophyceae</taxon>
        <taxon>Nostocales</taxon>
        <taxon>Nostocaceae</taxon>
        <taxon>Nostoc</taxon>
    </lineage>
</organism>
<dbReference type="EMBL" id="AP025732">
    <property type="protein sequence ID" value="BDI14922.1"/>
    <property type="molecule type" value="Genomic_DNA"/>
</dbReference>